<dbReference type="Pfam" id="PF14843">
    <property type="entry name" value="GF_recep_IV"/>
    <property type="match status" value="2"/>
</dbReference>
<evidence type="ECO:0000256" key="4">
    <source>
        <dbReference type="ARBA" id="ARBA00022729"/>
    </source>
</evidence>
<keyword evidence="13" id="KW-0472">Membrane</keyword>
<evidence type="ECO:0000256" key="1">
    <source>
        <dbReference type="ARBA" id="ARBA00005325"/>
    </source>
</evidence>
<dbReference type="InterPro" id="IPR022398">
    <property type="entry name" value="Peptidase_S8_His-AS"/>
</dbReference>
<dbReference type="SMART" id="SM00181">
    <property type="entry name" value="EGF"/>
    <property type="match status" value="15"/>
</dbReference>
<dbReference type="EMBL" id="RHFK02000013">
    <property type="protein sequence ID" value="TWW66426.1"/>
    <property type="molecule type" value="Genomic_DNA"/>
</dbReference>
<dbReference type="FunFam" id="3.40.50.200:FF:000021">
    <property type="entry name" value="Proprotein convertase subtilisin/kexin type 5a"/>
    <property type="match status" value="1"/>
</dbReference>
<dbReference type="PROSITE" id="PS51892">
    <property type="entry name" value="SUBTILASE"/>
    <property type="match status" value="1"/>
</dbReference>
<dbReference type="InterPro" id="IPR032778">
    <property type="entry name" value="GF_recep_IV"/>
</dbReference>
<dbReference type="InterPro" id="IPR000209">
    <property type="entry name" value="Peptidase_S8/S53_dom"/>
</dbReference>
<dbReference type="InterPro" id="IPR038466">
    <property type="entry name" value="S8_pro-domain_sf"/>
</dbReference>
<comment type="similarity">
    <text evidence="1">Belongs to the peptidase S8 family. Furin subfamily.</text>
</comment>
<dbReference type="Pfam" id="PF16470">
    <property type="entry name" value="S8_pro-domain"/>
    <property type="match status" value="1"/>
</dbReference>
<evidence type="ECO:0000256" key="13">
    <source>
        <dbReference type="SAM" id="Phobius"/>
    </source>
</evidence>
<keyword evidence="13" id="KW-1133">Transmembrane helix</keyword>
<dbReference type="InterPro" id="IPR009030">
    <property type="entry name" value="Growth_fac_rcpt_cys_sf"/>
</dbReference>
<dbReference type="InterPro" id="IPR015500">
    <property type="entry name" value="Peptidase_S8_subtilisin-rel"/>
</dbReference>
<evidence type="ECO:0000256" key="8">
    <source>
        <dbReference type="ARBA" id="ARBA00023157"/>
    </source>
</evidence>
<dbReference type="Gene3D" id="2.60.120.260">
    <property type="entry name" value="Galactose-binding domain-like"/>
    <property type="match status" value="1"/>
</dbReference>
<dbReference type="GO" id="GO:0016486">
    <property type="term" value="P:peptide hormone processing"/>
    <property type="evidence" value="ECO:0007669"/>
    <property type="project" value="TreeGrafter"/>
</dbReference>
<keyword evidence="8" id="KW-1015">Disulfide bond</keyword>
<dbReference type="PROSITE" id="PS00137">
    <property type="entry name" value="SUBTILASE_HIS"/>
    <property type="match status" value="1"/>
</dbReference>
<dbReference type="GO" id="GO:0000139">
    <property type="term" value="C:Golgi membrane"/>
    <property type="evidence" value="ECO:0007669"/>
    <property type="project" value="TreeGrafter"/>
</dbReference>
<dbReference type="InterPro" id="IPR036852">
    <property type="entry name" value="Peptidase_S8/S53_dom_sf"/>
</dbReference>
<dbReference type="Pfam" id="PF00082">
    <property type="entry name" value="Peptidase_S8"/>
    <property type="match status" value="1"/>
</dbReference>
<evidence type="ECO:0000256" key="2">
    <source>
        <dbReference type="ARBA" id="ARBA00022670"/>
    </source>
</evidence>
<dbReference type="Proteomes" id="UP000324091">
    <property type="component" value="Chromosome 20"/>
</dbReference>
<dbReference type="InterPro" id="IPR002884">
    <property type="entry name" value="P_dom"/>
</dbReference>
<dbReference type="FunFam" id="3.30.70.850:FF:000001">
    <property type="entry name" value="Proprotein convertase subtilisin/kexin type 5"/>
    <property type="match status" value="1"/>
</dbReference>
<dbReference type="InterPro" id="IPR008979">
    <property type="entry name" value="Galactose-bd-like_sf"/>
</dbReference>
<dbReference type="SMART" id="SM01411">
    <property type="entry name" value="Ephrin_rec_like"/>
    <property type="match status" value="6"/>
</dbReference>
<gene>
    <name evidence="15" type="ORF">D4764_20G0004580</name>
</gene>
<dbReference type="Pfam" id="PF01483">
    <property type="entry name" value="P_proprotein"/>
    <property type="match status" value="1"/>
</dbReference>
<protein>
    <recommendedName>
        <fullName evidence="11">SPC3</fullName>
    </recommendedName>
</protein>
<evidence type="ECO:0000256" key="5">
    <source>
        <dbReference type="ARBA" id="ARBA00022801"/>
    </source>
</evidence>
<dbReference type="CDD" id="cd04059">
    <property type="entry name" value="Peptidases_S8_Protein_convertases_Kexins_Furin-like"/>
    <property type="match status" value="1"/>
</dbReference>
<dbReference type="InterPro" id="IPR032815">
    <property type="entry name" value="S8_pro-domain"/>
</dbReference>
<keyword evidence="9" id="KW-0325">Glycoprotein</keyword>
<evidence type="ECO:0000256" key="10">
    <source>
        <dbReference type="ARBA" id="ARBA00055784"/>
    </source>
</evidence>
<dbReference type="GO" id="GO:0004252">
    <property type="term" value="F:serine-type endopeptidase activity"/>
    <property type="evidence" value="ECO:0007669"/>
    <property type="project" value="InterPro"/>
</dbReference>
<evidence type="ECO:0000256" key="6">
    <source>
        <dbReference type="ARBA" id="ARBA00022825"/>
    </source>
</evidence>
<keyword evidence="4" id="KW-0732">Signal</keyword>
<dbReference type="PANTHER" id="PTHR42884:SF30">
    <property type="entry name" value="PROPROTEIN CONVERTASE SUBTILISIN_KEXIN TYPE 5"/>
    <property type="match status" value="1"/>
</dbReference>
<evidence type="ECO:0000256" key="12">
    <source>
        <dbReference type="PROSITE-ProRule" id="PRU01240"/>
    </source>
</evidence>
<evidence type="ECO:0000313" key="15">
    <source>
        <dbReference type="EMBL" id="TWW66426.1"/>
    </source>
</evidence>
<dbReference type="PANTHER" id="PTHR42884">
    <property type="entry name" value="PROPROTEIN CONVERTASE SUBTILISIN/KEXIN-RELATED"/>
    <property type="match status" value="1"/>
</dbReference>
<dbReference type="CDD" id="cd00064">
    <property type="entry name" value="FU"/>
    <property type="match status" value="17"/>
</dbReference>
<evidence type="ECO:0000256" key="9">
    <source>
        <dbReference type="ARBA" id="ARBA00023180"/>
    </source>
</evidence>
<comment type="caution">
    <text evidence="12">Lacks conserved residue(s) required for the propagation of feature annotation.</text>
</comment>
<feature type="transmembrane region" description="Helical" evidence="13">
    <location>
        <begin position="1791"/>
        <end position="1812"/>
    </location>
</feature>
<dbReference type="FunFam" id="2.60.120.260:FF:000006">
    <property type="entry name" value="Proprotein convertase subtilisin/kexin type 5"/>
    <property type="match status" value="1"/>
</dbReference>
<keyword evidence="13" id="KW-0812">Transmembrane</keyword>
<dbReference type="SUPFAM" id="SSF54897">
    <property type="entry name" value="Protease propeptides/inhibitors"/>
    <property type="match status" value="1"/>
</dbReference>
<dbReference type="SMART" id="SM00261">
    <property type="entry name" value="FU"/>
    <property type="match status" value="22"/>
</dbReference>
<organism evidence="15 16">
    <name type="scientific">Takifugu flavidus</name>
    <name type="common">sansaifugu</name>
    <dbReference type="NCBI Taxonomy" id="433684"/>
    <lineage>
        <taxon>Eukaryota</taxon>
        <taxon>Metazoa</taxon>
        <taxon>Chordata</taxon>
        <taxon>Craniata</taxon>
        <taxon>Vertebrata</taxon>
        <taxon>Euteleostomi</taxon>
        <taxon>Actinopterygii</taxon>
        <taxon>Neopterygii</taxon>
        <taxon>Teleostei</taxon>
        <taxon>Neoteleostei</taxon>
        <taxon>Acanthomorphata</taxon>
        <taxon>Eupercaria</taxon>
        <taxon>Tetraodontiformes</taxon>
        <taxon>Tetradontoidea</taxon>
        <taxon>Tetraodontidae</taxon>
        <taxon>Takifugu</taxon>
    </lineage>
</organism>
<accession>A0A5C6NH93</accession>
<dbReference type="Gene3D" id="3.40.50.200">
    <property type="entry name" value="Peptidase S8/S53 domain"/>
    <property type="match status" value="1"/>
</dbReference>
<evidence type="ECO:0000256" key="7">
    <source>
        <dbReference type="ARBA" id="ARBA00023145"/>
    </source>
</evidence>
<evidence type="ECO:0000256" key="3">
    <source>
        <dbReference type="ARBA" id="ARBA00022685"/>
    </source>
</evidence>
<dbReference type="Gene3D" id="2.10.220.10">
    <property type="entry name" value="Hormone Receptor, Insulin-like Growth Factor Receptor 1, Chain A, domain 2"/>
    <property type="match status" value="15"/>
</dbReference>
<dbReference type="SUPFAM" id="SSF49785">
    <property type="entry name" value="Galactose-binding domain-like"/>
    <property type="match status" value="1"/>
</dbReference>
<keyword evidence="6" id="KW-0720">Serine protease</keyword>
<comment type="caution">
    <text evidence="15">The sequence shown here is derived from an EMBL/GenBank/DDBJ whole genome shotgun (WGS) entry which is preliminary data.</text>
</comment>
<sequence>MEFSLLRGILVLQGTFLCAMWLRVSRAALYTNDWAVRIRAGEEAAKRIAEKHGLANLGQIGHLKSYYGFRHRETAKRSAESNGDVTVGIAEEAEVEWLQQQVVQRRAKRFPRVLQVYSTSTKTQTPARPWASHQDDSKLNRLWPCRDGSRGCTPPLNIAGAWRRGYTGKGVVVSVLEDGIAQRHPALEPNYDQLASFNVSGQDGGPSPGYSNSAPNFHGTQCAGTVAAAANTSRCTVGVAFRARIGGIRMLDGDVTDMVEAGALSFRPHYVDVYLATWGPEDDGATLGGPGPLTLLALQNGVETGRRGRGSIFVWASGNGGRRGDHCSCDGYGGSIYTISVSSSTPRGRQPDDLERCASILTTASTGGGTEGTVTLGPHQSCSRVESDTSLSAAMAAGVIALTLEANPSLTWRDVQHIIVRTSRPDGLLAPDWHANGGGFKVSHLYGFGLLDAESMVMEAERWDQVPPQHECVEEAPLPSSRTIHPGLGLTSVYESSGCSDQPGRHVAYAEHVVVRVTIAHRRRGDLSIRLTSPSGTVSQLLAPRPHDDSAEGFNKWEFMSTHCWGERAAGAWTLQIQDTPSQKRERAELGALKEWSLVIYGTAEPPYPAHVERVRSAERQVEDDLVQEYDGPCDPECSDSGCEGPGPQRCITCLRFFLKFKNNTRVCVSECPRGFWGDRRRCKKCYSSCERCSGSRSDQCTSCQEGHHLVEDTSTCTAVCGDGYYLDHDANVCRKCDESCLTCTSSSICTRCKPNTSLQGNRCQQSCTPGFYHESGEGVCKPCDRACATCAGAGFEACDRCAEGYLMQEWRCVASCGAGFYATESNPEIADGLGMCRRCDASCLTCVGPSWGNCSSCSGDHSLLDGVCVVNTRCTEGQFQDADGKCHACDATCLRCKGPRRDDCFGCDPTRTLDDSRCVTECARGKYRSGGRCHLCDHTCATCVDAGPANCTSCDTGEDWASVGDKFGVERYLHGGRCVDACPQAFYHTAGRSCERCSDHCRLCSGAGRCLGCDSSYYVSDGACAKLECGEGEVEDPDYDDCMACEEGCRKCILYNPRHCLSCTEGFYNFQDGCYKNCPAKTYSVDEDMTCVPCDENCVSCDEHECYCLTRILLHSPEGTCVSVCPDGFYGDEDTNDCEECHADCTRCDGPEDGDCLSCEDGKAPEDGRCVSDHEDCPVKTFSGDDGGCEDCHPSCGSCSGGDKHQCTKCEKGRFLTAQQTCVSKCPAGFFASRVTSACEACPPGCAQCVDSRGCVRCQSARKAQLFLQDGRCVSECAGGYPDGQVCRGCAAGCSSCGKNATHCLSCEEPLLLDQHRCVEECPPGHTAQERVCRPCPSACHGCLPAGPCTDCEESHFLHEGLCVPDCPEGFFKSKEQMECLRCHANCALCTGPGSDDCSACVDPEATLSHGECVQSCPAHHYTDSLTGECAECDDSCMTCAGPHADACTSCRQHHRLDGLGRCVRPASACSPHQYADQDGECHPCHKYCGGCWGPGTSHCLSCTQRHLLLNGTCVAECPAGYYGDESEQKCGACHRSCQSCVGASSHQCLICAARLFREGKQCVETCQPGHYGNAGSGLCERCDPSCAECVGGREDSCRSCTPGLFFLQEEGRCLLSCPRGYYHPSGGRSCESCHASCRTCTGSAADYKWIRFLCVDVNKQKPGGGRDARSCDSCHTGYFLSDGLCESMCSLGQYPLTKGSVHVCEDCHSSCLDCWGPGPSNCTMCPTQAILEARGRCLLCCLHGNEEAGHEGTAPQRECCNCTETRGECVVTTNVAFWNEEKEEVRGNLVVFIIASVLLALGLLAVAFLVKHSRSKSAPSDIRPRGYEKLGSGRYGGHGSASYSGHAGSPGSRFQEAQLVDIGIKEEEDDEDEDIVYMGRDGTVYRKFRYGQLGEENEDELEYDDESYAFR</sequence>
<dbReference type="SUPFAM" id="SSF57184">
    <property type="entry name" value="Growth factor receptor domain"/>
    <property type="match status" value="7"/>
</dbReference>
<keyword evidence="16" id="KW-1185">Reference proteome</keyword>
<evidence type="ECO:0000256" key="11">
    <source>
        <dbReference type="ARBA" id="ARBA00076619"/>
    </source>
</evidence>
<dbReference type="Gene3D" id="3.30.70.850">
    <property type="entry name" value="Peptidase S8, pro-domain"/>
    <property type="match status" value="1"/>
</dbReference>
<name>A0A5C6NH93_9TELE</name>
<evidence type="ECO:0000313" key="16">
    <source>
        <dbReference type="Proteomes" id="UP000324091"/>
    </source>
</evidence>
<dbReference type="PROSITE" id="PS51829">
    <property type="entry name" value="P_HOMO_B"/>
    <property type="match status" value="1"/>
</dbReference>
<feature type="domain" description="P/Homo B" evidence="14">
    <location>
        <begin position="466"/>
        <end position="606"/>
    </location>
</feature>
<dbReference type="SUPFAM" id="SSF52743">
    <property type="entry name" value="Subtilisin-like"/>
    <property type="match status" value="1"/>
</dbReference>
<dbReference type="PRINTS" id="PR00723">
    <property type="entry name" value="SUBTILISIN"/>
</dbReference>
<dbReference type="GO" id="GO:0005802">
    <property type="term" value="C:trans-Golgi network"/>
    <property type="evidence" value="ECO:0007669"/>
    <property type="project" value="TreeGrafter"/>
</dbReference>
<dbReference type="InterPro" id="IPR034182">
    <property type="entry name" value="Kexin/furin"/>
</dbReference>
<comment type="function">
    <text evidence="10">Probably involved in the processing of hormone and other protein precursors at sites comprised of pairs of basic amino acid residues.</text>
</comment>
<evidence type="ECO:0000259" key="14">
    <source>
        <dbReference type="PROSITE" id="PS51829"/>
    </source>
</evidence>
<reference evidence="15 16" key="1">
    <citation type="submission" date="2019-04" db="EMBL/GenBank/DDBJ databases">
        <title>Chromosome genome assembly for Takifugu flavidus.</title>
        <authorList>
            <person name="Xiao S."/>
        </authorList>
    </citation>
    <scope>NUCLEOTIDE SEQUENCE [LARGE SCALE GENOMIC DNA]</scope>
    <source>
        <strain evidence="15">HTHZ2018</strain>
        <tissue evidence="15">Muscle</tissue>
    </source>
</reference>
<keyword evidence="3" id="KW-0165">Cleavage on pair of basic residues</keyword>
<keyword evidence="7" id="KW-0865">Zymogen</keyword>
<dbReference type="InterPro" id="IPR000742">
    <property type="entry name" value="EGF"/>
</dbReference>
<keyword evidence="2" id="KW-0645">Protease</keyword>
<proteinExistence type="inferred from homology"/>
<keyword evidence="5" id="KW-0378">Hydrolase</keyword>
<dbReference type="InterPro" id="IPR006212">
    <property type="entry name" value="Furin_repeat"/>
</dbReference>